<evidence type="ECO:0000256" key="1">
    <source>
        <dbReference type="SAM" id="MobiDB-lite"/>
    </source>
</evidence>
<evidence type="ECO:0000313" key="3">
    <source>
        <dbReference type="Proteomes" id="UP001488838"/>
    </source>
</evidence>
<sequence>MRYAAVDLSGTVGIIQTVLWQSWMKSEVIGWKNKMKWEKLEQMNGQTWLGDRIGPSFKDSHGRNGQIGSFTSLFKR</sequence>
<feature type="region of interest" description="Disordered" evidence="1">
    <location>
        <begin position="56"/>
        <end position="76"/>
    </location>
</feature>
<organism evidence="2 3">
    <name type="scientific">Myodes glareolus</name>
    <name type="common">Bank vole</name>
    <name type="synonym">Clethrionomys glareolus</name>
    <dbReference type="NCBI Taxonomy" id="447135"/>
    <lineage>
        <taxon>Eukaryota</taxon>
        <taxon>Metazoa</taxon>
        <taxon>Chordata</taxon>
        <taxon>Craniata</taxon>
        <taxon>Vertebrata</taxon>
        <taxon>Euteleostomi</taxon>
        <taxon>Mammalia</taxon>
        <taxon>Eutheria</taxon>
        <taxon>Euarchontoglires</taxon>
        <taxon>Glires</taxon>
        <taxon>Rodentia</taxon>
        <taxon>Myomorpha</taxon>
        <taxon>Muroidea</taxon>
        <taxon>Cricetidae</taxon>
        <taxon>Arvicolinae</taxon>
        <taxon>Myodes</taxon>
    </lineage>
</organism>
<evidence type="ECO:0000313" key="2">
    <source>
        <dbReference type="EMBL" id="KAK7817918.1"/>
    </source>
</evidence>
<comment type="caution">
    <text evidence="2">The sequence shown here is derived from an EMBL/GenBank/DDBJ whole genome shotgun (WGS) entry which is preliminary data.</text>
</comment>
<feature type="compositionally biased region" description="Polar residues" evidence="1">
    <location>
        <begin position="66"/>
        <end position="76"/>
    </location>
</feature>
<gene>
    <name evidence="2" type="ORF">U0070_005561</name>
</gene>
<protein>
    <submittedName>
        <fullName evidence="2">Uncharacterized protein</fullName>
    </submittedName>
</protein>
<dbReference type="AlphaFoldDB" id="A0AAW0IUP4"/>
<dbReference type="Proteomes" id="UP001488838">
    <property type="component" value="Unassembled WGS sequence"/>
</dbReference>
<keyword evidence="3" id="KW-1185">Reference proteome</keyword>
<accession>A0AAW0IUP4</accession>
<name>A0AAW0IUP4_MYOGA</name>
<proteinExistence type="predicted"/>
<reference evidence="2 3" key="1">
    <citation type="journal article" date="2023" name="bioRxiv">
        <title>Conserved and derived expression patterns and positive selection on dental genes reveal complex evolutionary context of ever-growing rodent molars.</title>
        <authorList>
            <person name="Calamari Z.T."/>
            <person name="Song A."/>
            <person name="Cohen E."/>
            <person name="Akter M."/>
            <person name="Roy R.D."/>
            <person name="Hallikas O."/>
            <person name="Christensen M.M."/>
            <person name="Li P."/>
            <person name="Marangoni P."/>
            <person name="Jernvall J."/>
            <person name="Klein O.D."/>
        </authorList>
    </citation>
    <scope>NUCLEOTIDE SEQUENCE [LARGE SCALE GENOMIC DNA]</scope>
    <source>
        <strain evidence="2">V071</strain>
    </source>
</reference>
<dbReference type="EMBL" id="JBBHLL010000091">
    <property type="protein sequence ID" value="KAK7817918.1"/>
    <property type="molecule type" value="Genomic_DNA"/>
</dbReference>